<comment type="caution">
    <text evidence="2">The sequence shown here is derived from an EMBL/GenBank/DDBJ whole genome shotgun (WGS) entry which is preliminary data.</text>
</comment>
<evidence type="ECO:0000313" key="2">
    <source>
        <dbReference type="EMBL" id="NDU96941.1"/>
    </source>
</evidence>
<feature type="domain" description="DUF2147" evidence="1">
    <location>
        <begin position="38"/>
        <end position="137"/>
    </location>
</feature>
<dbReference type="RefSeq" id="WP_163951914.1">
    <property type="nucleotide sequence ID" value="NZ_JAAFZH010000009.1"/>
</dbReference>
<reference evidence="2 3" key="1">
    <citation type="submission" date="2020-02" db="EMBL/GenBank/DDBJ databases">
        <title>Draft genome sequence of two Spirosoma agri KCTC 52727 and Spirosoma terrae KCTC 52035.</title>
        <authorList>
            <person name="Rojas J."/>
            <person name="Ambika Manirajan B."/>
            <person name="Suarez C."/>
            <person name="Ratering S."/>
            <person name="Schnell S."/>
        </authorList>
    </citation>
    <scope>NUCLEOTIDE SEQUENCE [LARGE SCALE GENOMIC DNA]</scope>
    <source>
        <strain evidence="2 3">KCTC 52035</strain>
    </source>
</reference>
<dbReference type="Pfam" id="PF09917">
    <property type="entry name" value="DUF2147"/>
    <property type="match status" value="1"/>
</dbReference>
<evidence type="ECO:0000259" key="1">
    <source>
        <dbReference type="Pfam" id="PF09917"/>
    </source>
</evidence>
<sequence length="138" mass="15753">MLFLVRHNYLWALSFFLLCLWPVSGKSSTDYTGDLILGYWLFPAKGSSVELYKSGDRYFGRIADVAPMGKQQFGITKNQLLMCDLEFDGEGWSGGKLIHPKTGNRFDVALKMVDSKTIHVTVYKGFRWIGKDFVLTRK</sequence>
<dbReference type="Gene3D" id="2.40.128.520">
    <property type="match status" value="1"/>
</dbReference>
<dbReference type="Proteomes" id="UP000474175">
    <property type="component" value="Unassembled WGS sequence"/>
</dbReference>
<dbReference type="InterPro" id="IPR019223">
    <property type="entry name" value="DUF2147"/>
</dbReference>
<protein>
    <submittedName>
        <fullName evidence="2">DUF2147 domain-containing protein</fullName>
    </submittedName>
</protein>
<gene>
    <name evidence="2" type="ORF">GK108_18800</name>
</gene>
<proteinExistence type="predicted"/>
<evidence type="ECO:0000313" key="3">
    <source>
        <dbReference type="Proteomes" id="UP000474175"/>
    </source>
</evidence>
<organism evidence="2 3">
    <name type="scientific">Spirosoma terrae</name>
    <dbReference type="NCBI Taxonomy" id="1968276"/>
    <lineage>
        <taxon>Bacteria</taxon>
        <taxon>Pseudomonadati</taxon>
        <taxon>Bacteroidota</taxon>
        <taxon>Cytophagia</taxon>
        <taxon>Cytophagales</taxon>
        <taxon>Cytophagaceae</taxon>
        <taxon>Spirosoma</taxon>
    </lineage>
</organism>
<dbReference type="AlphaFoldDB" id="A0A6L9LCW5"/>
<name>A0A6L9LCW5_9BACT</name>
<keyword evidence="3" id="KW-1185">Reference proteome</keyword>
<accession>A0A6L9LCW5</accession>
<dbReference type="EMBL" id="JAAFZH010000009">
    <property type="protein sequence ID" value="NDU96941.1"/>
    <property type="molecule type" value="Genomic_DNA"/>
</dbReference>